<protein>
    <submittedName>
        <fullName evidence="3">M23 family metallopeptidase</fullName>
    </submittedName>
</protein>
<evidence type="ECO:0000313" key="4">
    <source>
        <dbReference type="Proteomes" id="UP000373149"/>
    </source>
</evidence>
<organism evidence="3 4">
    <name type="scientific">Streptomyces acidicola</name>
    <dbReference type="NCBI Taxonomy" id="2596892"/>
    <lineage>
        <taxon>Bacteria</taxon>
        <taxon>Bacillati</taxon>
        <taxon>Actinomycetota</taxon>
        <taxon>Actinomycetes</taxon>
        <taxon>Kitasatosporales</taxon>
        <taxon>Streptomycetaceae</taxon>
        <taxon>Streptomyces</taxon>
    </lineage>
</organism>
<comment type="caution">
    <text evidence="3">The sequence shown here is derived from an EMBL/GenBank/DDBJ whole genome shotgun (WGS) entry which is preliminary data.</text>
</comment>
<proteinExistence type="predicted"/>
<keyword evidence="1" id="KW-1133">Transmembrane helix</keyword>
<keyword evidence="1" id="KW-0812">Transmembrane</keyword>
<evidence type="ECO:0000256" key="1">
    <source>
        <dbReference type="SAM" id="Phobius"/>
    </source>
</evidence>
<dbReference type="EMBL" id="VMNX01000149">
    <property type="protein sequence ID" value="MPY52680.1"/>
    <property type="molecule type" value="Genomic_DNA"/>
</dbReference>
<dbReference type="InterPro" id="IPR011055">
    <property type="entry name" value="Dup_hybrid_motif"/>
</dbReference>
<dbReference type="AlphaFoldDB" id="A0A5N8WZ93"/>
<name>A0A5N8WZ93_9ACTN</name>
<dbReference type="PANTHER" id="PTHR21666:SF270">
    <property type="entry name" value="MUREIN HYDROLASE ACTIVATOR ENVC"/>
    <property type="match status" value="1"/>
</dbReference>
<keyword evidence="4" id="KW-1185">Reference proteome</keyword>
<dbReference type="RefSeq" id="WP_152866885.1">
    <property type="nucleotide sequence ID" value="NZ_VMNX01000149.1"/>
</dbReference>
<evidence type="ECO:0000259" key="2">
    <source>
        <dbReference type="Pfam" id="PF01551"/>
    </source>
</evidence>
<evidence type="ECO:0000313" key="3">
    <source>
        <dbReference type="EMBL" id="MPY52680.1"/>
    </source>
</evidence>
<dbReference type="InterPro" id="IPR050570">
    <property type="entry name" value="Cell_wall_metabolism_enzyme"/>
</dbReference>
<dbReference type="Proteomes" id="UP000373149">
    <property type="component" value="Unassembled WGS sequence"/>
</dbReference>
<feature type="transmembrane region" description="Helical" evidence="1">
    <location>
        <begin position="38"/>
        <end position="55"/>
    </location>
</feature>
<keyword evidence="1" id="KW-0472">Membrane</keyword>
<dbReference type="Gene3D" id="2.70.70.10">
    <property type="entry name" value="Glucose Permease (Domain IIA)"/>
    <property type="match status" value="1"/>
</dbReference>
<gene>
    <name evidence="3" type="ORF">FPZ41_30550</name>
</gene>
<accession>A0A5N8WZ93</accession>
<sequence length="297" mass="32107">MSVRKLAMLTFRFLLLAPLVLIAADISFDVGDRLGHRWWWYALPPALATVVVIVMNRWGGTPDRRPAAHAPVAVAPPVTGRWSALNSPANRTPSHGTHAYGQTFAIDIVAESEPGARPSFRWLWPLARRNQDFPAFGAPLLAVADGTVVRATDRHRDHLSRTSLPALLYLMLAEASVREISGVGRILGNHLVLDLGDGTYAAYAHVQRGSLAVREGDRVRAGQLLARCGNSGNSTEPHLHFQLMDGPDPDTARGIPFEWHGIGVPRNGEVFEAPTGVSEALTEVSEKASATPAPHIG</sequence>
<reference evidence="3 4" key="1">
    <citation type="submission" date="2019-09" db="EMBL/GenBank/DDBJ databases">
        <authorList>
            <person name="Duangmal K."/>
            <person name="Teo W.F.A."/>
            <person name="Lipun K."/>
        </authorList>
    </citation>
    <scope>NUCLEOTIDE SEQUENCE [LARGE SCALE GENOMIC DNA]</scope>
    <source>
        <strain evidence="3 4">K1PN6</strain>
    </source>
</reference>
<dbReference type="CDD" id="cd12797">
    <property type="entry name" value="M23_peptidase"/>
    <property type="match status" value="1"/>
</dbReference>
<dbReference type="InterPro" id="IPR016047">
    <property type="entry name" value="M23ase_b-sheet_dom"/>
</dbReference>
<dbReference type="PANTHER" id="PTHR21666">
    <property type="entry name" value="PEPTIDASE-RELATED"/>
    <property type="match status" value="1"/>
</dbReference>
<dbReference type="Pfam" id="PF01551">
    <property type="entry name" value="Peptidase_M23"/>
    <property type="match status" value="1"/>
</dbReference>
<dbReference type="GO" id="GO:0004222">
    <property type="term" value="F:metalloendopeptidase activity"/>
    <property type="evidence" value="ECO:0007669"/>
    <property type="project" value="TreeGrafter"/>
</dbReference>
<dbReference type="SUPFAM" id="SSF51261">
    <property type="entry name" value="Duplicated hybrid motif"/>
    <property type="match status" value="1"/>
</dbReference>
<feature type="domain" description="M23ase beta-sheet core" evidence="2">
    <location>
        <begin position="182"/>
        <end position="245"/>
    </location>
</feature>